<reference evidence="1 2" key="1">
    <citation type="journal article" date="2015" name="Genome Biol. Evol.">
        <title>Phylogenomic analyses indicate that early fungi evolved digesting cell walls of algal ancestors of land plants.</title>
        <authorList>
            <person name="Chang Y."/>
            <person name="Wang S."/>
            <person name="Sekimoto S."/>
            <person name="Aerts A.L."/>
            <person name="Choi C."/>
            <person name="Clum A."/>
            <person name="LaButti K.M."/>
            <person name="Lindquist E.A."/>
            <person name="Yee Ngan C."/>
            <person name="Ohm R.A."/>
            <person name="Salamov A.A."/>
            <person name="Grigoriev I.V."/>
            <person name="Spatafora J.W."/>
            <person name="Berbee M.L."/>
        </authorList>
    </citation>
    <scope>NUCLEOTIDE SEQUENCE [LARGE SCALE GENOMIC DNA]</scope>
    <source>
        <strain evidence="1 2">NRRL 28638</strain>
    </source>
</reference>
<evidence type="ECO:0000313" key="1">
    <source>
        <dbReference type="EMBL" id="KXN65068.1"/>
    </source>
</evidence>
<dbReference type="AlphaFoldDB" id="A0A137NQS2"/>
<gene>
    <name evidence="1" type="ORF">CONCODRAFT_169847</name>
</gene>
<organism evidence="1 2">
    <name type="scientific">Conidiobolus coronatus (strain ATCC 28846 / CBS 209.66 / NRRL 28638)</name>
    <name type="common">Delacroixia coronata</name>
    <dbReference type="NCBI Taxonomy" id="796925"/>
    <lineage>
        <taxon>Eukaryota</taxon>
        <taxon>Fungi</taxon>
        <taxon>Fungi incertae sedis</taxon>
        <taxon>Zoopagomycota</taxon>
        <taxon>Entomophthoromycotina</taxon>
        <taxon>Entomophthoromycetes</taxon>
        <taxon>Entomophthorales</taxon>
        <taxon>Ancylistaceae</taxon>
        <taxon>Conidiobolus</taxon>
    </lineage>
</organism>
<dbReference type="InterPro" id="IPR032675">
    <property type="entry name" value="LRR_dom_sf"/>
</dbReference>
<protein>
    <recommendedName>
        <fullName evidence="3">RNI-like protein</fullName>
    </recommendedName>
</protein>
<accession>A0A137NQS2</accession>
<dbReference type="Gene3D" id="3.80.10.10">
    <property type="entry name" value="Ribonuclease Inhibitor"/>
    <property type="match status" value="1"/>
</dbReference>
<sequence>MDSITIDISTQDKPTLHWPHLITQPSVLQYLSRSQKLELLLTSQYTLSKLTPTKLSKLSFYRFNYEEFEYKGLDSNFNNIEISELQRDYIDKLVAKYGSKVNRLNIGKSINYIHVELTVPRFTALTTLDLINIAIPQRNFISILSHLNMLKQLFLSQFVLVLNRGERYTPELINFPINLECLIFYNCKLIELEQIEEVELVNLFKKNNLDNHDNLLIPTHSINNLKSLTCFDYTEDQISTLNNLIKNNLKLSFSLLILNCIDQQTINLISTSSLKSLKICDIMSGFTEKIQDFKQLQSLETIDIEYIGPITYPTITNIILNAPNLTTLKLPWLTEFKDYFNNILSNVKSLKTLKIWNLAGSIFIRDKLPSSDSIEYVSFIGFLEKNFKWEVVSDLTKLKRVRIDCNASESDKELIVMKEGWKMIRYDGSVNLWKL</sequence>
<dbReference type="Proteomes" id="UP000070444">
    <property type="component" value="Unassembled WGS sequence"/>
</dbReference>
<evidence type="ECO:0008006" key="3">
    <source>
        <dbReference type="Google" id="ProtNLM"/>
    </source>
</evidence>
<dbReference type="EMBL" id="KQ964996">
    <property type="protein sequence ID" value="KXN65068.1"/>
    <property type="molecule type" value="Genomic_DNA"/>
</dbReference>
<name>A0A137NQS2_CONC2</name>
<evidence type="ECO:0000313" key="2">
    <source>
        <dbReference type="Proteomes" id="UP000070444"/>
    </source>
</evidence>
<keyword evidence="2" id="KW-1185">Reference proteome</keyword>
<proteinExistence type="predicted"/>
<dbReference type="SUPFAM" id="SSF52058">
    <property type="entry name" value="L domain-like"/>
    <property type="match status" value="1"/>
</dbReference>